<evidence type="ECO:0000313" key="2">
    <source>
        <dbReference type="Proteomes" id="UP000242682"/>
    </source>
</evidence>
<gene>
    <name evidence="1" type="ORF">B0H99_107113</name>
</gene>
<dbReference type="Proteomes" id="UP000242682">
    <property type="component" value="Unassembled WGS sequence"/>
</dbReference>
<comment type="caution">
    <text evidence="1">The sequence shown here is derived from an EMBL/GenBank/DDBJ whole genome shotgun (WGS) entry which is preliminary data.</text>
</comment>
<name>A0A2P8GQR0_9BACL</name>
<dbReference type="RefSeq" id="WP_106533658.1">
    <property type="nucleotide sequence ID" value="NZ_PYAT01000007.1"/>
</dbReference>
<dbReference type="EMBL" id="PYAT01000007">
    <property type="protein sequence ID" value="PSL36292.1"/>
    <property type="molecule type" value="Genomic_DNA"/>
</dbReference>
<protein>
    <submittedName>
        <fullName evidence="1">Uncharacterized protein DUF2691</fullName>
    </submittedName>
</protein>
<keyword evidence="2" id="KW-1185">Reference proteome</keyword>
<sequence length="154" mass="18086">MRRGISFEIPNEYGKFLWEILEPVDVAAFDWRIGSGETYRVVNDQLDKELFLDDKNVIEGRRLKNLLDVNKYYIIFADLQAFPKNRVARVETFEEFLESSCELVLLVVDCSYATIYCKNQETIESIHNNAITWGFESIEYITAENDPRTRLSVW</sequence>
<reference evidence="1 2" key="1">
    <citation type="submission" date="2018-03" db="EMBL/GenBank/DDBJ databases">
        <title>Genomic Encyclopedia of Type Strains, Phase III (KMG-III): the genomes of soil and plant-associated and newly described type strains.</title>
        <authorList>
            <person name="Whitman W."/>
        </authorList>
    </citation>
    <scope>NUCLEOTIDE SEQUENCE [LARGE SCALE GENOMIC DNA]</scope>
    <source>
        <strain evidence="1 2">CGMCC 1.12259</strain>
    </source>
</reference>
<dbReference type="OrthoDB" id="2625810at2"/>
<dbReference type="InterPro" id="IPR020216">
    <property type="entry name" value="Uncharacterised_YncE"/>
</dbReference>
<organism evidence="1 2">
    <name type="scientific">Planomicrobium soli</name>
    <dbReference type="NCBI Taxonomy" id="1176648"/>
    <lineage>
        <taxon>Bacteria</taxon>
        <taxon>Bacillati</taxon>
        <taxon>Bacillota</taxon>
        <taxon>Bacilli</taxon>
        <taxon>Bacillales</taxon>
        <taxon>Caryophanaceae</taxon>
        <taxon>Planomicrobium</taxon>
    </lineage>
</organism>
<accession>A0A2P8GQR0</accession>
<proteinExistence type="predicted"/>
<evidence type="ECO:0000313" key="1">
    <source>
        <dbReference type="EMBL" id="PSL36292.1"/>
    </source>
</evidence>
<dbReference type="AlphaFoldDB" id="A0A2P8GQR0"/>
<dbReference type="Pfam" id="PF10903">
    <property type="entry name" value="DUF2691"/>
    <property type="match status" value="1"/>
</dbReference>